<evidence type="ECO:0000313" key="5">
    <source>
        <dbReference type="RefSeq" id="XP_018438920.2"/>
    </source>
</evidence>
<feature type="signal peptide" evidence="3">
    <location>
        <begin position="1"/>
        <end position="27"/>
    </location>
</feature>
<proteinExistence type="inferred from homology"/>
<evidence type="ECO:0000313" key="4">
    <source>
        <dbReference type="Proteomes" id="UP000504610"/>
    </source>
</evidence>
<dbReference type="RefSeq" id="XP_018438920.2">
    <property type="nucleotide sequence ID" value="XM_018583418.2"/>
</dbReference>
<dbReference type="KEGG" id="rsz:108811371"/>
<keyword evidence="2 3" id="KW-0732">Signal</keyword>
<comment type="similarity">
    <text evidence="1">Belongs to the STIG1 family.</text>
</comment>
<protein>
    <submittedName>
        <fullName evidence="5">Protein GRIM REAPER-like</fullName>
    </submittedName>
</protein>
<dbReference type="PANTHER" id="PTHR33227">
    <property type="entry name" value="STIGMA-SPECIFIC STIG1-LIKE PROTEIN 3"/>
    <property type="match status" value="1"/>
</dbReference>
<keyword evidence="4" id="KW-1185">Reference proteome</keyword>
<dbReference type="InterPro" id="IPR006969">
    <property type="entry name" value="Stig-like"/>
</dbReference>
<accession>A0A6J0JT94</accession>
<sequence>MVIKIPSYTFFKLMLLISLVLYSLIAATSNPHSVVAEENTNEEDSEFYILDETPTILSNLTISSKTRLLVSHHRKIRKGMKCHVSRHNICNGVKADKGTSLLYCCKKHCRNILGDKNNCGRCSRKCRFGQRCCGGVCTYVGFNPDHCGKCNKKCKSGARCEYGYCGYA</sequence>
<dbReference type="Pfam" id="PF04885">
    <property type="entry name" value="Stig1"/>
    <property type="match status" value="1"/>
</dbReference>
<reference evidence="5" key="2">
    <citation type="submission" date="2025-08" db="UniProtKB">
        <authorList>
            <consortium name="RefSeq"/>
        </authorList>
    </citation>
    <scope>IDENTIFICATION</scope>
    <source>
        <tissue evidence="5">Leaf</tissue>
    </source>
</reference>
<dbReference type="PANTHER" id="PTHR33227:SF6">
    <property type="entry name" value="PROTEIN GRIM REAPER"/>
    <property type="match status" value="1"/>
</dbReference>
<dbReference type="GeneID" id="108811371"/>
<evidence type="ECO:0000256" key="2">
    <source>
        <dbReference type="ARBA" id="ARBA00022729"/>
    </source>
</evidence>
<dbReference type="OrthoDB" id="2013942at2759"/>
<feature type="chain" id="PRO_5040784586" evidence="3">
    <location>
        <begin position="28"/>
        <end position="168"/>
    </location>
</feature>
<evidence type="ECO:0000256" key="3">
    <source>
        <dbReference type="SAM" id="SignalP"/>
    </source>
</evidence>
<organism evidence="4 5">
    <name type="scientific">Raphanus sativus</name>
    <name type="common">Radish</name>
    <name type="synonym">Raphanus raphanistrum var. sativus</name>
    <dbReference type="NCBI Taxonomy" id="3726"/>
    <lineage>
        <taxon>Eukaryota</taxon>
        <taxon>Viridiplantae</taxon>
        <taxon>Streptophyta</taxon>
        <taxon>Embryophyta</taxon>
        <taxon>Tracheophyta</taxon>
        <taxon>Spermatophyta</taxon>
        <taxon>Magnoliopsida</taxon>
        <taxon>eudicotyledons</taxon>
        <taxon>Gunneridae</taxon>
        <taxon>Pentapetalae</taxon>
        <taxon>rosids</taxon>
        <taxon>malvids</taxon>
        <taxon>Brassicales</taxon>
        <taxon>Brassicaceae</taxon>
        <taxon>Brassiceae</taxon>
        <taxon>Raphanus</taxon>
    </lineage>
</organism>
<gene>
    <name evidence="5" type="primary">LOC108811371</name>
</gene>
<dbReference type="Proteomes" id="UP000504610">
    <property type="component" value="Chromosome 6"/>
</dbReference>
<dbReference type="AlphaFoldDB" id="A0A6J0JT94"/>
<evidence type="ECO:0000256" key="1">
    <source>
        <dbReference type="ARBA" id="ARBA00006010"/>
    </source>
</evidence>
<reference evidence="4" key="1">
    <citation type="journal article" date="2019" name="Database">
        <title>The radish genome database (RadishGD): an integrated information resource for radish genomics.</title>
        <authorList>
            <person name="Yu H.J."/>
            <person name="Baek S."/>
            <person name="Lee Y.J."/>
            <person name="Cho A."/>
            <person name="Mun J.H."/>
        </authorList>
    </citation>
    <scope>NUCLEOTIDE SEQUENCE [LARGE SCALE GENOMIC DNA]</scope>
    <source>
        <strain evidence="4">cv. WK10039</strain>
    </source>
</reference>
<name>A0A6J0JT94_RAPSA</name>